<dbReference type="PANTHER" id="PTHR46641">
    <property type="entry name" value="FMRFAMIDE RECEPTOR-RELATED"/>
    <property type="match status" value="1"/>
</dbReference>
<dbReference type="CDD" id="cd14978">
    <property type="entry name" value="7tmA_FMRFamide_R-like"/>
    <property type="match status" value="1"/>
</dbReference>
<dbReference type="SUPFAM" id="SSF81321">
    <property type="entry name" value="Family A G protein-coupled receptor-like"/>
    <property type="match status" value="1"/>
</dbReference>
<reference evidence="7" key="1">
    <citation type="journal article" date="2023" name="PLoS Negl. Trop. Dis.">
        <title>A genome sequence for Biomphalaria pfeifferi, the major vector snail for the human-infecting parasite Schistosoma mansoni.</title>
        <authorList>
            <person name="Bu L."/>
            <person name="Lu L."/>
            <person name="Laidemitt M.R."/>
            <person name="Zhang S.M."/>
            <person name="Mutuku M."/>
            <person name="Mkoji G."/>
            <person name="Steinauer M."/>
            <person name="Loker E.S."/>
        </authorList>
    </citation>
    <scope>NUCLEOTIDE SEQUENCE</scope>
    <source>
        <strain evidence="7">KasaAsao</strain>
    </source>
</reference>
<reference evidence="7" key="2">
    <citation type="submission" date="2023-04" db="EMBL/GenBank/DDBJ databases">
        <authorList>
            <person name="Bu L."/>
            <person name="Lu L."/>
            <person name="Laidemitt M.R."/>
            <person name="Zhang S.M."/>
            <person name="Mutuku M."/>
            <person name="Mkoji G."/>
            <person name="Steinauer M."/>
            <person name="Loker E.S."/>
        </authorList>
    </citation>
    <scope>NUCLEOTIDE SEQUENCE</scope>
    <source>
        <strain evidence="7">KasaAsao</strain>
        <tissue evidence="7">Whole Snail</tissue>
    </source>
</reference>
<evidence type="ECO:0000313" key="8">
    <source>
        <dbReference type="Proteomes" id="UP001233172"/>
    </source>
</evidence>
<protein>
    <submittedName>
        <fullName evidence="7">FMRFamide receptor-like isoform X2</fullName>
    </submittedName>
</protein>
<dbReference type="Pfam" id="PF00001">
    <property type="entry name" value="7tm_1"/>
    <property type="match status" value="1"/>
</dbReference>
<feature type="transmembrane region" description="Helical" evidence="5">
    <location>
        <begin position="307"/>
        <end position="331"/>
    </location>
</feature>
<keyword evidence="4 5" id="KW-0472">Membrane</keyword>
<evidence type="ECO:0000256" key="2">
    <source>
        <dbReference type="ARBA" id="ARBA00022692"/>
    </source>
</evidence>
<accession>A0AAD8F3C2</accession>
<sequence length="396" mass="44647">MTELFTSGPYSCGDYDPTTASFDKDSLNLTGEEINLFCGVRNFYGISSALISLLGLIGNTFCLILLPKTGGAKSAIILLFTLGLYDIGFLVSSMVLKAIPSLTLIGHSTVVVSNVLSPAIFPLFLTAHLGAIYTTAAISVERCLAITAPFRTRQWLTSRRIKLTTLVILFWSISFNLPRFLFLQATDYWEPYLNRSWIRLEPSSLSENVEFLNIYFAYLNTTFKFVIPILLVIISNMVLLCCLRHRRNLFVRHVQVNGESCRSAVKDGRVTPMVLAVTWAFVLSHVFAVVQVFLNLQGPCSSPQWCITFNLVCDFIFLSTSATNFLLYYAFGKKFRKLVQVFFSTGRCGRARQKSFRMSSRSTDPGVTEICYNKISIEIKLNIISTIYANQYNHQW</sequence>
<feature type="transmembrane region" description="Helical" evidence="5">
    <location>
        <begin position="225"/>
        <end position="243"/>
    </location>
</feature>
<dbReference type="PROSITE" id="PS50262">
    <property type="entry name" value="G_PROTEIN_RECEP_F1_2"/>
    <property type="match status" value="1"/>
</dbReference>
<proteinExistence type="predicted"/>
<evidence type="ECO:0000256" key="5">
    <source>
        <dbReference type="SAM" id="Phobius"/>
    </source>
</evidence>
<dbReference type="GO" id="GO:0016020">
    <property type="term" value="C:membrane"/>
    <property type="evidence" value="ECO:0007669"/>
    <property type="project" value="UniProtKB-SubCell"/>
</dbReference>
<keyword evidence="8" id="KW-1185">Reference proteome</keyword>
<evidence type="ECO:0000256" key="1">
    <source>
        <dbReference type="ARBA" id="ARBA00004370"/>
    </source>
</evidence>
<feature type="transmembrane region" description="Helical" evidence="5">
    <location>
        <begin position="161"/>
        <end position="182"/>
    </location>
</feature>
<dbReference type="PANTHER" id="PTHR46641:SF2">
    <property type="entry name" value="FMRFAMIDE RECEPTOR"/>
    <property type="match status" value="1"/>
</dbReference>
<evidence type="ECO:0000259" key="6">
    <source>
        <dbReference type="PROSITE" id="PS50262"/>
    </source>
</evidence>
<dbReference type="InterPro" id="IPR000276">
    <property type="entry name" value="GPCR_Rhodpsn"/>
</dbReference>
<gene>
    <name evidence="7" type="ORF">Bpfe_020811</name>
</gene>
<feature type="transmembrane region" description="Helical" evidence="5">
    <location>
        <begin position="119"/>
        <end position="140"/>
    </location>
</feature>
<dbReference type="PRINTS" id="PR00237">
    <property type="entry name" value="GPCRRHODOPSN"/>
</dbReference>
<feature type="transmembrane region" description="Helical" evidence="5">
    <location>
        <begin position="78"/>
        <end position="99"/>
    </location>
</feature>
<dbReference type="InterPro" id="IPR052954">
    <property type="entry name" value="GPCR-Ligand_Int"/>
</dbReference>
<dbReference type="InterPro" id="IPR017452">
    <property type="entry name" value="GPCR_Rhodpsn_7TM"/>
</dbReference>
<organism evidence="7 8">
    <name type="scientific">Biomphalaria pfeifferi</name>
    <name type="common">Bloodfluke planorb</name>
    <name type="synonym">Freshwater snail</name>
    <dbReference type="NCBI Taxonomy" id="112525"/>
    <lineage>
        <taxon>Eukaryota</taxon>
        <taxon>Metazoa</taxon>
        <taxon>Spiralia</taxon>
        <taxon>Lophotrochozoa</taxon>
        <taxon>Mollusca</taxon>
        <taxon>Gastropoda</taxon>
        <taxon>Heterobranchia</taxon>
        <taxon>Euthyneura</taxon>
        <taxon>Panpulmonata</taxon>
        <taxon>Hygrophila</taxon>
        <taxon>Lymnaeoidea</taxon>
        <taxon>Planorbidae</taxon>
        <taxon>Biomphalaria</taxon>
    </lineage>
</organism>
<keyword evidence="7" id="KW-0675">Receptor</keyword>
<dbReference type="GO" id="GO:0004930">
    <property type="term" value="F:G protein-coupled receptor activity"/>
    <property type="evidence" value="ECO:0007669"/>
    <property type="project" value="InterPro"/>
</dbReference>
<keyword evidence="2 5" id="KW-0812">Transmembrane</keyword>
<name>A0AAD8F3C2_BIOPF</name>
<dbReference type="Proteomes" id="UP001233172">
    <property type="component" value="Unassembled WGS sequence"/>
</dbReference>
<dbReference type="EMBL" id="JASAOG010000122">
    <property type="protein sequence ID" value="KAK0049790.1"/>
    <property type="molecule type" value="Genomic_DNA"/>
</dbReference>
<evidence type="ECO:0000313" key="7">
    <source>
        <dbReference type="EMBL" id="KAK0049790.1"/>
    </source>
</evidence>
<keyword evidence="3 5" id="KW-1133">Transmembrane helix</keyword>
<feature type="domain" description="G-protein coupled receptors family 1 profile" evidence="6">
    <location>
        <begin position="58"/>
        <end position="328"/>
    </location>
</feature>
<evidence type="ECO:0000256" key="3">
    <source>
        <dbReference type="ARBA" id="ARBA00022989"/>
    </source>
</evidence>
<dbReference type="AlphaFoldDB" id="A0AAD8F3C2"/>
<evidence type="ECO:0000256" key="4">
    <source>
        <dbReference type="ARBA" id="ARBA00023136"/>
    </source>
</evidence>
<feature type="transmembrane region" description="Helical" evidence="5">
    <location>
        <begin position="43"/>
        <end position="66"/>
    </location>
</feature>
<feature type="transmembrane region" description="Helical" evidence="5">
    <location>
        <begin position="273"/>
        <end position="295"/>
    </location>
</feature>
<comment type="subcellular location">
    <subcellularLocation>
        <location evidence="1">Membrane</location>
    </subcellularLocation>
</comment>
<comment type="caution">
    <text evidence="7">The sequence shown here is derived from an EMBL/GenBank/DDBJ whole genome shotgun (WGS) entry which is preliminary data.</text>
</comment>
<dbReference type="Gene3D" id="1.20.1070.10">
    <property type="entry name" value="Rhodopsin 7-helix transmembrane proteins"/>
    <property type="match status" value="1"/>
</dbReference>